<feature type="domain" description="ABC transporter" evidence="4">
    <location>
        <begin position="262"/>
        <end position="495"/>
    </location>
</feature>
<sequence length="495" mass="55236">MNTDTIIHFSKVWAAYRIDPVLQDFNWHWRRGEQWAILGGNGAGKSAVAHLMTDTLRPQRGDILRSPNLLAEADILHLSFELQRQLIDHDVRFDDSEARDDAFDIGTTVRQIILQKHPEDERFASIAKQCHVDHILNRGIRFVSTGESRKTLLARALLNPPKILILDNPFEGLDRQSQDELKVLINELLCSPLKVLLLIKQADEIPKNTDHVLWLEQGKIKASGTRDSVITQAEQADASINIGSLPAASERHYRVDKRQPLLAFKGVNISYGPQPILNDINWTLNWGQHCCISGPNGAGKSTLLSLLSGDNHKAYGQNISLFGRPRGSGESIWELKKKFGIVSTQLQLNHVGRTRVVEVIASGLYDSVGLYKTCSGKDKKIAMDWLKVMGLDDIANHFFNQISFGQQRLAMLARAMVKSPLILILDEPCIGLDRPHRDLILALTDKIAARGDCHILYVSHSANEMPHCINQQLELVPHSGGGYTGCVTQHNADGR</sequence>
<evidence type="ECO:0000313" key="5">
    <source>
        <dbReference type="EMBL" id="EAW29591.1"/>
    </source>
</evidence>
<dbReference type="OrthoDB" id="9805029at2"/>
<dbReference type="InterPro" id="IPR003593">
    <property type="entry name" value="AAA+_ATPase"/>
</dbReference>
<dbReference type="SMART" id="SM00382">
    <property type="entry name" value="AAA"/>
    <property type="match status" value="2"/>
</dbReference>
<evidence type="ECO:0000313" key="6">
    <source>
        <dbReference type="Proteomes" id="UP000004931"/>
    </source>
</evidence>
<evidence type="ECO:0000256" key="3">
    <source>
        <dbReference type="ARBA" id="ARBA00022840"/>
    </source>
</evidence>
<dbReference type="GO" id="GO:0042626">
    <property type="term" value="F:ATPase-coupled transmembrane transporter activity"/>
    <property type="evidence" value="ECO:0007669"/>
    <property type="project" value="TreeGrafter"/>
</dbReference>
<dbReference type="Proteomes" id="UP000004931">
    <property type="component" value="Unassembled WGS sequence"/>
</dbReference>
<keyword evidence="2" id="KW-0547">Nucleotide-binding</keyword>
<dbReference type="GO" id="GO:0043190">
    <property type="term" value="C:ATP-binding cassette (ABC) transporter complex"/>
    <property type="evidence" value="ECO:0007669"/>
    <property type="project" value="TreeGrafter"/>
</dbReference>
<dbReference type="Gene3D" id="3.40.50.300">
    <property type="entry name" value="P-loop containing nucleotide triphosphate hydrolases"/>
    <property type="match status" value="2"/>
</dbReference>
<keyword evidence="3 5" id="KW-0067">ATP-binding</keyword>
<dbReference type="GO" id="GO:0016887">
    <property type="term" value="F:ATP hydrolysis activity"/>
    <property type="evidence" value="ECO:0007669"/>
    <property type="project" value="InterPro"/>
</dbReference>
<dbReference type="PANTHER" id="PTHR43553">
    <property type="entry name" value="HEAVY METAL TRANSPORTER"/>
    <property type="match status" value="1"/>
</dbReference>
<protein>
    <submittedName>
        <fullName evidence="5">Putative molybdenum transport ATP-binding protein modF</fullName>
    </submittedName>
</protein>
<dbReference type="InterPro" id="IPR027417">
    <property type="entry name" value="P-loop_NTPase"/>
</dbReference>
<dbReference type="PROSITE" id="PS50893">
    <property type="entry name" value="ABC_TRANSPORTER_2"/>
    <property type="match status" value="2"/>
</dbReference>
<dbReference type="EMBL" id="AAVT01000024">
    <property type="protein sequence ID" value="EAW29591.1"/>
    <property type="molecule type" value="Genomic_DNA"/>
</dbReference>
<dbReference type="STRING" id="247633.GP2143_12346"/>
<feature type="domain" description="ABC transporter" evidence="4">
    <location>
        <begin position="7"/>
        <end position="242"/>
    </location>
</feature>
<keyword evidence="6" id="KW-1185">Reference proteome</keyword>
<dbReference type="PROSITE" id="PS00211">
    <property type="entry name" value="ABC_TRANSPORTER_1"/>
    <property type="match status" value="1"/>
</dbReference>
<name>A0YHU7_9GAMM</name>
<comment type="caution">
    <text evidence="5">The sequence shown here is derived from an EMBL/GenBank/DDBJ whole genome shotgun (WGS) entry which is preliminary data.</text>
</comment>
<dbReference type="SUPFAM" id="SSF52540">
    <property type="entry name" value="P-loop containing nucleoside triphosphate hydrolases"/>
    <property type="match status" value="2"/>
</dbReference>
<keyword evidence="1" id="KW-0813">Transport</keyword>
<dbReference type="InterPro" id="IPR050095">
    <property type="entry name" value="ECF_ABC_transporter_ATP-bd"/>
</dbReference>
<reference evidence="5 6" key="1">
    <citation type="journal article" date="2010" name="J. Bacteriol.">
        <title>Genome sequence of the oligotrophic marine Gammaproteobacterium HTCC2143, isolated from the Oregon Coast.</title>
        <authorList>
            <person name="Oh H.M."/>
            <person name="Kang I."/>
            <person name="Ferriera S."/>
            <person name="Giovannoni S.J."/>
            <person name="Cho J.C."/>
        </authorList>
    </citation>
    <scope>NUCLEOTIDE SEQUENCE [LARGE SCALE GENOMIC DNA]</scope>
    <source>
        <strain evidence="5 6">HTCC2143</strain>
    </source>
</reference>
<dbReference type="Pfam" id="PF00005">
    <property type="entry name" value="ABC_tran"/>
    <property type="match status" value="2"/>
</dbReference>
<organism evidence="5 6">
    <name type="scientific">marine gamma proteobacterium HTCC2143</name>
    <dbReference type="NCBI Taxonomy" id="247633"/>
    <lineage>
        <taxon>Bacteria</taxon>
        <taxon>Pseudomonadati</taxon>
        <taxon>Pseudomonadota</taxon>
        <taxon>Gammaproteobacteria</taxon>
        <taxon>Cellvibrionales</taxon>
        <taxon>Spongiibacteraceae</taxon>
        <taxon>BD1-7 clade</taxon>
    </lineage>
</organism>
<evidence type="ECO:0000256" key="1">
    <source>
        <dbReference type="ARBA" id="ARBA00022448"/>
    </source>
</evidence>
<dbReference type="eggNOG" id="COG1119">
    <property type="taxonomic scope" value="Bacteria"/>
</dbReference>
<dbReference type="CDD" id="cd00267">
    <property type="entry name" value="ABC_ATPase"/>
    <property type="match status" value="1"/>
</dbReference>
<dbReference type="PANTHER" id="PTHR43553:SF3">
    <property type="entry name" value="ABC TRANSPORTER ATP-BINDING PROTEIN MODF"/>
    <property type="match status" value="1"/>
</dbReference>
<gene>
    <name evidence="5" type="ORF">GP2143_12346</name>
</gene>
<proteinExistence type="predicted"/>
<evidence type="ECO:0000256" key="2">
    <source>
        <dbReference type="ARBA" id="ARBA00022741"/>
    </source>
</evidence>
<accession>A0YHU7</accession>
<dbReference type="InterPro" id="IPR003439">
    <property type="entry name" value="ABC_transporter-like_ATP-bd"/>
</dbReference>
<dbReference type="AlphaFoldDB" id="A0YHU7"/>
<evidence type="ECO:0000259" key="4">
    <source>
        <dbReference type="PROSITE" id="PS50893"/>
    </source>
</evidence>
<dbReference type="InterPro" id="IPR017871">
    <property type="entry name" value="ABC_transporter-like_CS"/>
</dbReference>
<dbReference type="GO" id="GO:0005524">
    <property type="term" value="F:ATP binding"/>
    <property type="evidence" value="ECO:0007669"/>
    <property type="project" value="UniProtKB-KW"/>
</dbReference>